<protein>
    <recommendedName>
        <fullName evidence="4">DUF2029 domain-containing protein</fullName>
    </recommendedName>
</protein>
<accession>A0A7X0JFY7</accession>
<name>A0A7X0JFY7_9SPHN</name>
<evidence type="ECO:0000313" key="3">
    <source>
        <dbReference type="Proteomes" id="UP000522313"/>
    </source>
</evidence>
<keyword evidence="1" id="KW-0812">Transmembrane</keyword>
<feature type="transmembrane region" description="Helical" evidence="1">
    <location>
        <begin position="102"/>
        <end position="121"/>
    </location>
</feature>
<keyword evidence="1" id="KW-0472">Membrane</keyword>
<comment type="caution">
    <text evidence="2">The sequence shown here is derived from an EMBL/GenBank/DDBJ whole genome shotgun (WGS) entry which is preliminary data.</text>
</comment>
<dbReference type="EMBL" id="JACHBT010000017">
    <property type="protein sequence ID" value="MBB6506002.1"/>
    <property type="molecule type" value="Genomic_DNA"/>
</dbReference>
<feature type="transmembrane region" description="Helical" evidence="1">
    <location>
        <begin position="264"/>
        <end position="293"/>
    </location>
</feature>
<dbReference type="AlphaFoldDB" id="A0A7X0JFY7"/>
<gene>
    <name evidence="2" type="ORF">F4693_002999</name>
</gene>
<feature type="transmembrane region" description="Helical" evidence="1">
    <location>
        <begin position="198"/>
        <end position="223"/>
    </location>
</feature>
<reference evidence="2 3" key="2">
    <citation type="submission" date="2020-08" db="EMBL/GenBank/DDBJ databases">
        <authorList>
            <person name="Partida-Martinez L."/>
            <person name="Huntemann M."/>
            <person name="Clum A."/>
            <person name="Wang J."/>
            <person name="Palaniappan K."/>
            <person name="Ritter S."/>
            <person name="Chen I.-M."/>
            <person name="Stamatis D."/>
            <person name="Reddy T."/>
            <person name="O'Malley R."/>
            <person name="Daum C."/>
            <person name="Shapiro N."/>
            <person name="Ivanova N."/>
            <person name="Kyrpides N."/>
            <person name="Woyke T."/>
        </authorList>
    </citation>
    <scope>NUCLEOTIDE SEQUENCE [LARGE SCALE GENOMIC DNA]</scope>
    <source>
        <strain evidence="2 3">AS3.13</strain>
    </source>
</reference>
<feature type="transmembrane region" description="Helical" evidence="1">
    <location>
        <begin position="133"/>
        <end position="153"/>
    </location>
</feature>
<sequence>MRPDERQRSGKAALVALGLLAAALLAFQIFKVAVRPLVITDLRYVWLAGDFWASGLNPYGADYIPRSVAKFGETGRVSVWVYPFQWYWIARPLALLSPLAALRVWQVASFLLLAAGSVLTLRAATLLGARAGWLTIGLLAVYASSFTPLAGLVQLGQPVLLSVFGFTVLVYGMAAGRDGVKLAGVVLLALKPQFGIPILLLFATTPGGLRLCVIGGVLTAALAGPPLLISGVAGQIVGMIGNATAGYGDVLVNRPISMVGLPNLMALLAGVDLSVGAGLLVASVVALALGLALRRTTRLTAVDKTTYVTAAAALVVSGLVGVHTYDLTVLLVPLPLLLRERGASLWIGLAGYLLLWRVDQVGRLFGLDGLTETIALSSAAVLLIALGWVVSAAARMRAAA</sequence>
<evidence type="ECO:0000313" key="2">
    <source>
        <dbReference type="EMBL" id="MBB6506002.1"/>
    </source>
</evidence>
<proteinExistence type="predicted"/>
<dbReference type="RefSeq" id="WP_184507168.1">
    <property type="nucleotide sequence ID" value="NZ_JACHBT010000017.1"/>
</dbReference>
<feature type="transmembrane region" description="Helical" evidence="1">
    <location>
        <begin position="305"/>
        <end position="325"/>
    </location>
</feature>
<dbReference type="Proteomes" id="UP000522313">
    <property type="component" value="Unassembled WGS sequence"/>
</dbReference>
<evidence type="ECO:0008006" key="4">
    <source>
        <dbReference type="Google" id="ProtNLM"/>
    </source>
</evidence>
<keyword evidence="1" id="KW-1133">Transmembrane helix</keyword>
<evidence type="ECO:0000256" key="1">
    <source>
        <dbReference type="SAM" id="Phobius"/>
    </source>
</evidence>
<feature type="transmembrane region" description="Helical" evidence="1">
    <location>
        <begin position="12"/>
        <end position="30"/>
    </location>
</feature>
<reference evidence="2 3" key="1">
    <citation type="submission" date="2020-08" db="EMBL/GenBank/DDBJ databases">
        <title>The Agave Microbiome: Exploring the role of microbial communities in plant adaptations to desert environments.</title>
        <authorList>
            <person name="Partida-Martinez L.P."/>
        </authorList>
    </citation>
    <scope>NUCLEOTIDE SEQUENCE [LARGE SCALE GENOMIC DNA]</scope>
    <source>
        <strain evidence="2 3">AS3.13</strain>
    </source>
</reference>
<organism evidence="2 3">
    <name type="scientific">Sphingomonas endophytica</name>
    <dbReference type="NCBI Taxonomy" id="869719"/>
    <lineage>
        <taxon>Bacteria</taxon>
        <taxon>Pseudomonadati</taxon>
        <taxon>Pseudomonadota</taxon>
        <taxon>Alphaproteobacteria</taxon>
        <taxon>Sphingomonadales</taxon>
        <taxon>Sphingomonadaceae</taxon>
        <taxon>Sphingomonas</taxon>
    </lineage>
</organism>
<feature type="transmembrane region" description="Helical" evidence="1">
    <location>
        <begin position="374"/>
        <end position="394"/>
    </location>
</feature>